<dbReference type="PANTHER" id="PTHR42756:SF1">
    <property type="entry name" value="TRANSCRIPTIONAL REPRESSOR OF EMRAB OPERON"/>
    <property type="match status" value="1"/>
</dbReference>
<dbReference type="InterPro" id="IPR055166">
    <property type="entry name" value="Transc_reg_Sar_Rot_HTH"/>
</dbReference>
<evidence type="ECO:0000256" key="3">
    <source>
        <dbReference type="ARBA" id="ARBA00023125"/>
    </source>
</evidence>
<evidence type="ECO:0000256" key="8">
    <source>
        <dbReference type="SAM" id="Coils"/>
    </source>
</evidence>
<evidence type="ECO:0000256" key="2">
    <source>
        <dbReference type="ARBA" id="ARBA00023015"/>
    </source>
</evidence>
<gene>
    <name evidence="10" type="ORF">A0O21_02350</name>
</gene>
<dbReference type="InterPro" id="IPR036390">
    <property type="entry name" value="WH_DNA-bd_sf"/>
</dbReference>
<comment type="similarity">
    <text evidence="5">Belongs to the SarZ family.</text>
</comment>
<dbReference type="KEGG" id="spat:A0O21_02350"/>
<name>A0A172Q642_9STRE</name>
<protein>
    <recommendedName>
        <fullName evidence="6">HTH-type transcriptional regulator SarZ</fullName>
    </recommendedName>
    <alternativeName>
        <fullName evidence="7">Staphylococcal accessory regulator Z</fullName>
    </alternativeName>
</protein>
<dbReference type="AlphaFoldDB" id="A0A172Q642"/>
<dbReference type="GO" id="GO:0005737">
    <property type="term" value="C:cytoplasm"/>
    <property type="evidence" value="ECO:0007669"/>
    <property type="project" value="UniProtKB-SubCell"/>
</dbReference>
<keyword evidence="11" id="KW-1185">Reference proteome</keyword>
<organism evidence="10 11">
    <name type="scientific">Streptococcus pantholopis</name>
    <dbReference type="NCBI Taxonomy" id="1811193"/>
    <lineage>
        <taxon>Bacteria</taxon>
        <taxon>Bacillati</taxon>
        <taxon>Bacillota</taxon>
        <taxon>Bacilli</taxon>
        <taxon>Lactobacillales</taxon>
        <taxon>Streptococcaceae</taxon>
        <taxon>Streptococcus</taxon>
    </lineage>
</organism>
<feature type="domain" description="HTH marR-type" evidence="9">
    <location>
        <begin position="9"/>
        <end position="146"/>
    </location>
</feature>
<keyword evidence="2" id="KW-0805">Transcription regulation</keyword>
<evidence type="ECO:0000256" key="5">
    <source>
        <dbReference type="ARBA" id="ARBA00046337"/>
    </source>
</evidence>
<evidence type="ECO:0000256" key="7">
    <source>
        <dbReference type="ARBA" id="ARBA00047207"/>
    </source>
</evidence>
<dbReference type="PANTHER" id="PTHR42756">
    <property type="entry name" value="TRANSCRIPTIONAL REGULATOR, MARR"/>
    <property type="match status" value="1"/>
</dbReference>
<comment type="subcellular location">
    <subcellularLocation>
        <location evidence="1">Cytoplasm</location>
    </subcellularLocation>
</comment>
<feature type="coiled-coil region" evidence="8">
    <location>
        <begin position="95"/>
        <end position="145"/>
    </location>
</feature>
<evidence type="ECO:0000256" key="1">
    <source>
        <dbReference type="ARBA" id="ARBA00004496"/>
    </source>
</evidence>
<accession>A0A172Q642</accession>
<dbReference type="EMBL" id="CP014699">
    <property type="protein sequence ID" value="AND78939.1"/>
    <property type="molecule type" value="Genomic_DNA"/>
</dbReference>
<dbReference type="RefSeq" id="WP_067060646.1">
    <property type="nucleotide sequence ID" value="NZ_CP014699.1"/>
</dbReference>
<reference evidence="10 11" key="1">
    <citation type="journal article" date="2016" name="Int. J. Syst. Evol. Microbiol.">
        <title>Streptococcuspantholopis sp. nov., isolated from faeces of the Tibetan antelope (Pantholops hodgsonii).</title>
        <authorList>
            <person name="Bai X."/>
            <person name="Xiong Y."/>
            <person name="Lu S."/>
            <person name="Jin D."/>
            <person name="Lai X."/>
            <person name="Yang J."/>
            <person name="Niu L."/>
            <person name="Hu S."/>
            <person name="Meng X."/>
            <person name="Pu J."/>
            <person name="Ye C."/>
            <person name="Xu J."/>
        </authorList>
    </citation>
    <scope>NUCLEOTIDE SEQUENCE [LARGE SCALE GENOMIC DNA]</scope>
    <source>
        <strain evidence="10 11">TA 26</strain>
    </source>
</reference>
<dbReference type="SUPFAM" id="SSF46785">
    <property type="entry name" value="Winged helix' DNA-binding domain"/>
    <property type="match status" value="1"/>
</dbReference>
<dbReference type="Gene3D" id="1.10.10.10">
    <property type="entry name" value="Winged helix-like DNA-binding domain superfamily/Winged helix DNA-binding domain"/>
    <property type="match status" value="1"/>
</dbReference>
<keyword evidence="4" id="KW-0804">Transcription</keyword>
<keyword evidence="3" id="KW-0238">DNA-binding</keyword>
<dbReference type="InterPro" id="IPR000835">
    <property type="entry name" value="HTH_MarR-typ"/>
</dbReference>
<sequence>MSSQHPHLTDQLCFAIYNSNRLLNQFYKKSLSPFGLTYTQYLVLLALWEKNGQSLQALGQKLNLASNTLTPLLRRLEDKGLLMRLRPEKDQRQLIVQLTDRGEKLQEEVEKVLNSCLSEVTFFSADKLRDMIKDQQDLAKALKEQN</sequence>
<dbReference type="Proteomes" id="UP000077317">
    <property type="component" value="Chromosome"/>
</dbReference>
<dbReference type="GO" id="GO:0003700">
    <property type="term" value="F:DNA-binding transcription factor activity"/>
    <property type="evidence" value="ECO:0007669"/>
    <property type="project" value="InterPro"/>
</dbReference>
<evidence type="ECO:0000256" key="6">
    <source>
        <dbReference type="ARBA" id="ARBA00047188"/>
    </source>
</evidence>
<dbReference type="GO" id="GO:0003677">
    <property type="term" value="F:DNA binding"/>
    <property type="evidence" value="ECO:0007669"/>
    <property type="project" value="UniProtKB-KW"/>
</dbReference>
<dbReference type="OrthoDB" id="9806864at2"/>
<keyword evidence="8" id="KW-0175">Coiled coil</keyword>
<evidence type="ECO:0000256" key="4">
    <source>
        <dbReference type="ARBA" id="ARBA00023163"/>
    </source>
</evidence>
<dbReference type="InterPro" id="IPR036388">
    <property type="entry name" value="WH-like_DNA-bd_sf"/>
</dbReference>
<evidence type="ECO:0000313" key="11">
    <source>
        <dbReference type="Proteomes" id="UP000077317"/>
    </source>
</evidence>
<dbReference type="STRING" id="1811193.A0O21_02350"/>
<evidence type="ECO:0000313" key="10">
    <source>
        <dbReference type="EMBL" id="AND78939.1"/>
    </source>
</evidence>
<dbReference type="PROSITE" id="PS50995">
    <property type="entry name" value="HTH_MARR_2"/>
    <property type="match status" value="1"/>
</dbReference>
<dbReference type="Pfam" id="PF22381">
    <property type="entry name" value="Staph_reg_Sar_Rot"/>
    <property type="match status" value="1"/>
</dbReference>
<dbReference type="SMART" id="SM00347">
    <property type="entry name" value="HTH_MARR"/>
    <property type="match status" value="1"/>
</dbReference>
<proteinExistence type="inferred from homology"/>
<evidence type="ECO:0000259" key="9">
    <source>
        <dbReference type="PROSITE" id="PS50995"/>
    </source>
</evidence>
<reference evidence="11" key="2">
    <citation type="submission" date="2016-03" db="EMBL/GenBank/DDBJ databases">
        <title>Streptococcus antelopensis sp. nov., isolated from the feces of the Tibetan antelope (Pantholops hodgsonii) in Hoh Xil National Nature Reserve, Qinghai, China.</title>
        <authorList>
            <person name="Bai X."/>
        </authorList>
    </citation>
    <scope>NUCLEOTIDE SEQUENCE [LARGE SCALE GENOMIC DNA]</scope>
    <source>
        <strain evidence="11">TA 26</strain>
    </source>
</reference>
<dbReference type="PRINTS" id="PR00598">
    <property type="entry name" value="HTHMARR"/>
</dbReference>